<evidence type="ECO:0000256" key="5">
    <source>
        <dbReference type="ARBA" id="ARBA00022519"/>
    </source>
</evidence>
<evidence type="ECO:0000256" key="2">
    <source>
        <dbReference type="ARBA" id="ARBA00006555"/>
    </source>
</evidence>
<reference evidence="12 13" key="1">
    <citation type="submission" date="2018-08" db="EMBL/GenBank/DDBJ databases">
        <title>A genome reference for cultivated species of the human gut microbiota.</title>
        <authorList>
            <person name="Zou Y."/>
            <person name="Xue W."/>
            <person name="Luo G."/>
        </authorList>
    </citation>
    <scope>NUCLEOTIDE SEQUENCE [LARGE SCALE GENOMIC DNA]</scope>
    <source>
        <strain evidence="12 13">AF25-30LB</strain>
    </source>
</reference>
<dbReference type="Proteomes" id="UP000266497">
    <property type="component" value="Unassembled WGS sequence"/>
</dbReference>
<keyword evidence="4" id="KW-1003">Cell membrane</keyword>
<sequence length="142" mass="15628">MKKYFILSSILSTLLIGDCLAAQIADESRAIGNSPVLAEVFQNKREVAPEFPGGINALVKFISDNLKYPTVCKELKIQGKVMVKFTVKSDGSIGNVRITKSVDTNLDKEAVRLVKSMPRWTPGTQDGKPVNVEFTLPITFKL</sequence>
<protein>
    <submittedName>
        <fullName evidence="12">Energy transducer TonB</fullName>
    </submittedName>
</protein>
<feature type="domain" description="TonB C-terminal" evidence="11">
    <location>
        <begin position="53"/>
        <end position="142"/>
    </location>
</feature>
<dbReference type="Gene3D" id="3.30.1150.10">
    <property type="match status" value="1"/>
</dbReference>
<dbReference type="SUPFAM" id="SSF74653">
    <property type="entry name" value="TolA/TonB C-terminal domain"/>
    <property type="match status" value="1"/>
</dbReference>
<dbReference type="RefSeq" id="WP_117892627.1">
    <property type="nucleotide sequence ID" value="NZ_JACBPT010000030.1"/>
</dbReference>
<accession>A0A396EZW0</accession>
<keyword evidence="3" id="KW-0813">Transport</keyword>
<evidence type="ECO:0000256" key="6">
    <source>
        <dbReference type="ARBA" id="ARBA00022692"/>
    </source>
</evidence>
<evidence type="ECO:0000259" key="11">
    <source>
        <dbReference type="PROSITE" id="PS52015"/>
    </source>
</evidence>
<comment type="similarity">
    <text evidence="2">Belongs to the TonB family.</text>
</comment>
<dbReference type="FunFam" id="3.30.1150.10:FF:000002">
    <property type="entry name" value="Energy transducer TonB"/>
    <property type="match status" value="1"/>
</dbReference>
<dbReference type="InterPro" id="IPR051045">
    <property type="entry name" value="TonB-dependent_transducer"/>
</dbReference>
<evidence type="ECO:0000256" key="1">
    <source>
        <dbReference type="ARBA" id="ARBA00004383"/>
    </source>
</evidence>
<feature type="chain" id="PRO_5030071717" evidence="10">
    <location>
        <begin position="22"/>
        <end position="142"/>
    </location>
</feature>
<dbReference type="InterPro" id="IPR037682">
    <property type="entry name" value="TonB_C"/>
</dbReference>
<keyword evidence="5" id="KW-0997">Cell inner membrane</keyword>
<proteinExistence type="inferred from homology"/>
<comment type="subcellular location">
    <subcellularLocation>
        <location evidence="1">Cell inner membrane</location>
        <topology evidence="1">Single-pass membrane protein</topology>
        <orientation evidence="1">Periplasmic side</orientation>
    </subcellularLocation>
</comment>
<gene>
    <name evidence="12" type="ORF">DWY53_06445</name>
</gene>
<keyword evidence="7" id="KW-0653">Protein transport</keyword>
<evidence type="ECO:0000256" key="10">
    <source>
        <dbReference type="SAM" id="SignalP"/>
    </source>
</evidence>
<dbReference type="GO" id="GO:0030288">
    <property type="term" value="C:outer membrane-bounded periplasmic space"/>
    <property type="evidence" value="ECO:0007669"/>
    <property type="project" value="InterPro"/>
</dbReference>
<evidence type="ECO:0000256" key="3">
    <source>
        <dbReference type="ARBA" id="ARBA00022448"/>
    </source>
</evidence>
<evidence type="ECO:0000256" key="4">
    <source>
        <dbReference type="ARBA" id="ARBA00022475"/>
    </source>
</evidence>
<dbReference type="GO" id="GO:0015891">
    <property type="term" value="P:siderophore transport"/>
    <property type="evidence" value="ECO:0007669"/>
    <property type="project" value="InterPro"/>
</dbReference>
<dbReference type="GO" id="GO:0098797">
    <property type="term" value="C:plasma membrane protein complex"/>
    <property type="evidence" value="ECO:0007669"/>
    <property type="project" value="TreeGrafter"/>
</dbReference>
<dbReference type="GO" id="GO:0055085">
    <property type="term" value="P:transmembrane transport"/>
    <property type="evidence" value="ECO:0007669"/>
    <property type="project" value="InterPro"/>
</dbReference>
<evidence type="ECO:0000256" key="8">
    <source>
        <dbReference type="ARBA" id="ARBA00022989"/>
    </source>
</evidence>
<name>A0A396EZW0_PHOVU</name>
<dbReference type="NCBIfam" id="TIGR01352">
    <property type="entry name" value="tonB_Cterm"/>
    <property type="match status" value="1"/>
</dbReference>
<evidence type="ECO:0000256" key="7">
    <source>
        <dbReference type="ARBA" id="ARBA00022927"/>
    </source>
</evidence>
<dbReference type="InterPro" id="IPR006260">
    <property type="entry name" value="TonB/TolA_C"/>
</dbReference>
<dbReference type="PANTHER" id="PTHR33446">
    <property type="entry name" value="PROTEIN TONB-RELATED"/>
    <property type="match status" value="1"/>
</dbReference>
<keyword evidence="6" id="KW-0812">Transmembrane</keyword>
<dbReference type="GO" id="GO:0015031">
    <property type="term" value="P:protein transport"/>
    <property type="evidence" value="ECO:0007669"/>
    <property type="project" value="UniProtKB-KW"/>
</dbReference>
<dbReference type="InterPro" id="IPR003538">
    <property type="entry name" value="TonB"/>
</dbReference>
<dbReference type="PROSITE" id="PS52015">
    <property type="entry name" value="TONB_CTD"/>
    <property type="match status" value="1"/>
</dbReference>
<feature type="signal peptide" evidence="10">
    <location>
        <begin position="1"/>
        <end position="21"/>
    </location>
</feature>
<dbReference type="PRINTS" id="PR01374">
    <property type="entry name" value="TONBPROTEIN"/>
</dbReference>
<keyword evidence="9" id="KW-0472">Membrane</keyword>
<organism evidence="12 13">
    <name type="scientific">Phocaeicola vulgatus</name>
    <name type="common">Bacteroides vulgatus</name>
    <dbReference type="NCBI Taxonomy" id="821"/>
    <lineage>
        <taxon>Bacteria</taxon>
        <taxon>Pseudomonadati</taxon>
        <taxon>Bacteroidota</taxon>
        <taxon>Bacteroidia</taxon>
        <taxon>Bacteroidales</taxon>
        <taxon>Bacteroidaceae</taxon>
        <taxon>Phocaeicola</taxon>
    </lineage>
</organism>
<keyword evidence="10" id="KW-0732">Signal</keyword>
<dbReference type="GO" id="GO:0031992">
    <property type="term" value="F:energy transducer activity"/>
    <property type="evidence" value="ECO:0007669"/>
    <property type="project" value="InterPro"/>
</dbReference>
<evidence type="ECO:0000313" key="13">
    <source>
        <dbReference type="Proteomes" id="UP000266497"/>
    </source>
</evidence>
<dbReference type="PANTHER" id="PTHR33446:SF2">
    <property type="entry name" value="PROTEIN TONB"/>
    <property type="match status" value="1"/>
</dbReference>
<dbReference type="AlphaFoldDB" id="A0A396EZW0"/>
<dbReference type="Pfam" id="PF03544">
    <property type="entry name" value="TonB_C"/>
    <property type="match status" value="1"/>
</dbReference>
<comment type="caution">
    <text evidence="12">The sequence shown here is derived from an EMBL/GenBank/DDBJ whole genome shotgun (WGS) entry which is preliminary data.</text>
</comment>
<evidence type="ECO:0000313" key="12">
    <source>
        <dbReference type="EMBL" id="RGR41541.1"/>
    </source>
</evidence>
<keyword evidence="8" id="KW-1133">Transmembrane helix</keyword>
<dbReference type="EMBL" id="QRUD01000014">
    <property type="protein sequence ID" value="RGR41541.1"/>
    <property type="molecule type" value="Genomic_DNA"/>
</dbReference>
<evidence type="ECO:0000256" key="9">
    <source>
        <dbReference type="ARBA" id="ARBA00023136"/>
    </source>
</evidence>